<dbReference type="Gene3D" id="6.10.140.1620">
    <property type="match status" value="1"/>
</dbReference>
<evidence type="ECO:0000256" key="3">
    <source>
        <dbReference type="ARBA" id="ARBA00010020"/>
    </source>
</evidence>
<reference evidence="11" key="1">
    <citation type="journal article" date="2023" name="Science">
        <title>Genome structures resolve the early diversification of teleost fishes.</title>
        <authorList>
            <person name="Parey E."/>
            <person name="Louis A."/>
            <person name="Montfort J."/>
            <person name="Bouchez O."/>
            <person name="Roques C."/>
            <person name="Iampietro C."/>
            <person name="Lluch J."/>
            <person name="Castinel A."/>
            <person name="Donnadieu C."/>
            <person name="Desvignes T."/>
            <person name="Floi Bucao C."/>
            <person name="Jouanno E."/>
            <person name="Wen M."/>
            <person name="Mejri S."/>
            <person name="Dirks R."/>
            <person name="Jansen H."/>
            <person name="Henkel C."/>
            <person name="Chen W.J."/>
            <person name="Zahm M."/>
            <person name="Cabau C."/>
            <person name="Klopp C."/>
            <person name="Thompson A.W."/>
            <person name="Robinson-Rechavi M."/>
            <person name="Braasch I."/>
            <person name="Lecointre G."/>
            <person name="Bobe J."/>
            <person name="Postlethwait J.H."/>
            <person name="Berthelot C."/>
            <person name="Roest Crollius H."/>
            <person name="Guiguen Y."/>
        </authorList>
    </citation>
    <scope>NUCLEOTIDE SEQUENCE</scope>
    <source>
        <strain evidence="11">WJC10195</strain>
    </source>
</reference>
<keyword evidence="6" id="KW-0175">Coiled coil</keyword>
<feature type="region of interest" description="Disordered" evidence="9">
    <location>
        <begin position="158"/>
        <end position="217"/>
    </location>
</feature>
<keyword evidence="7" id="KW-0206">Cytoskeleton</keyword>
<dbReference type="GO" id="GO:0001764">
    <property type="term" value="P:neuron migration"/>
    <property type="evidence" value="ECO:0007669"/>
    <property type="project" value="TreeGrafter"/>
</dbReference>
<dbReference type="PANTHER" id="PTHR10460:SF60">
    <property type="entry name" value="ABI GENE FAMILY MEMBER 3"/>
    <property type="match status" value="1"/>
</dbReference>
<dbReference type="InterPro" id="IPR028457">
    <property type="entry name" value="ABI"/>
</dbReference>
<dbReference type="Proteomes" id="UP001152622">
    <property type="component" value="Chromosome 12"/>
</dbReference>
<evidence type="ECO:0000256" key="1">
    <source>
        <dbReference type="ARBA" id="ARBA00004245"/>
    </source>
</evidence>
<protein>
    <recommendedName>
        <fullName evidence="10">t-SNARE coiled-coil homology domain-containing protein</fullName>
    </recommendedName>
</protein>
<dbReference type="GO" id="GO:0031209">
    <property type="term" value="C:SCAR complex"/>
    <property type="evidence" value="ECO:0007669"/>
    <property type="project" value="TreeGrafter"/>
</dbReference>
<feature type="compositionally biased region" description="Basic and acidic residues" evidence="9">
    <location>
        <begin position="159"/>
        <end position="168"/>
    </location>
</feature>
<evidence type="ECO:0000256" key="9">
    <source>
        <dbReference type="SAM" id="MobiDB-lite"/>
    </source>
</evidence>
<comment type="similarity">
    <text evidence="3">Belongs to the ABI family.</text>
</comment>
<sequence>MKDQNSAEEITQIIQDAPSARQALIDNHSNLYKVAEYCENNYLQVEDPGVALEETKAFTTQSLASVAYQISTLATNVLKLLDAQTSQLRQMESSINLIAQTVDMHREKVARREIGGFTASKKVQRNQKIVPPSAAGQEPKPKYSRAPISYASLDALGHGIKDSGKEQGKPGGVSHKKSMRDPGGTLGRSSRPVEPVVCPTAPSLSRGVSTSSLSDRSMGSSFGIAVAPPVAPTLSGPDITPPPPAPLPAPTDANVPPPPPPSSSSSCKRRHGHPPSPSTAPRCPQHGLCPPATPQHPLWKLWLKKTDSHLRYQKFPFLRQSLTPLNFRLRPRFQAMGLAQVQNETTVDEPNQVLSKACPSTALRPKRSRGPRHPPTSRSGSLRVRLGPSTRSLHTLSLCLPPSHSLMIPPPPPYPPPLAPLATLSALACLPARLQHLDLEFQAPPPPPDIMGGFDDFLPPPWTTSHHRHPTIQRKWWHCTGTNLATLETWPSRKVTSSTSPRGTTAGGARVS</sequence>
<organism evidence="11 12">
    <name type="scientific">Synaphobranchus kaupii</name>
    <name type="common">Kaup's arrowtooth eel</name>
    <dbReference type="NCBI Taxonomy" id="118154"/>
    <lineage>
        <taxon>Eukaryota</taxon>
        <taxon>Metazoa</taxon>
        <taxon>Chordata</taxon>
        <taxon>Craniata</taxon>
        <taxon>Vertebrata</taxon>
        <taxon>Euteleostomi</taxon>
        <taxon>Actinopterygii</taxon>
        <taxon>Neopterygii</taxon>
        <taxon>Teleostei</taxon>
        <taxon>Anguilliformes</taxon>
        <taxon>Synaphobranchidae</taxon>
        <taxon>Synaphobranchus</taxon>
    </lineage>
</organism>
<evidence type="ECO:0000256" key="7">
    <source>
        <dbReference type="ARBA" id="ARBA00023212"/>
    </source>
</evidence>
<dbReference type="GO" id="GO:0017124">
    <property type="term" value="F:SH3 domain binding"/>
    <property type="evidence" value="ECO:0007669"/>
    <property type="project" value="TreeGrafter"/>
</dbReference>
<evidence type="ECO:0000313" key="11">
    <source>
        <dbReference type="EMBL" id="KAJ8345646.1"/>
    </source>
</evidence>
<dbReference type="InterPro" id="IPR000727">
    <property type="entry name" value="T_SNARE_dom"/>
</dbReference>
<dbReference type="AlphaFoldDB" id="A0A9Q1EV93"/>
<dbReference type="OrthoDB" id="2159336at2759"/>
<evidence type="ECO:0000256" key="5">
    <source>
        <dbReference type="ARBA" id="ARBA00022553"/>
    </source>
</evidence>
<evidence type="ECO:0000256" key="8">
    <source>
        <dbReference type="ARBA" id="ARBA00023273"/>
    </source>
</evidence>
<proteinExistence type="inferred from homology"/>
<dbReference type="GO" id="GO:0030027">
    <property type="term" value="C:lamellipodium"/>
    <property type="evidence" value="ECO:0007669"/>
    <property type="project" value="UniProtKB-SubCell"/>
</dbReference>
<dbReference type="PANTHER" id="PTHR10460">
    <property type="entry name" value="ABL INTERACTOR FAMILY MEMBER"/>
    <property type="match status" value="1"/>
</dbReference>
<evidence type="ECO:0000256" key="2">
    <source>
        <dbReference type="ARBA" id="ARBA00004510"/>
    </source>
</evidence>
<evidence type="ECO:0000256" key="4">
    <source>
        <dbReference type="ARBA" id="ARBA00022490"/>
    </source>
</evidence>
<gene>
    <name evidence="11" type="ORF">SKAU_G00298390</name>
</gene>
<feature type="region of interest" description="Disordered" evidence="9">
    <location>
        <begin position="491"/>
        <end position="512"/>
    </location>
</feature>
<feature type="region of interest" description="Disordered" evidence="9">
    <location>
        <begin position="123"/>
        <end position="144"/>
    </location>
</feature>
<comment type="caution">
    <text evidence="11">The sequence shown here is derived from an EMBL/GenBank/DDBJ whole genome shotgun (WGS) entry which is preliminary data.</text>
</comment>
<keyword evidence="4" id="KW-0963">Cytoplasm</keyword>
<dbReference type="PROSITE" id="PS50192">
    <property type="entry name" value="T_SNARE"/>
    <property type="match status" value="1"/>
</dbReference>
<evidence type="ECO:0000259" key="10">
    <source>
        <dbReference type="PROSITE" id="PS50192"/>
    </source>
</evidence>
<feature type="compositionally biased region" description="Polar residues" evidence="9">
    <location>
        <begin position="494"/>
        <end position="503"/>
    </location>
</feature>
<accession>A0A9Q1EV93</accession>
<comment type="subcellular location">
    <subcellularLocation>
        <location evidence="2">Cell projection</location>
        <location evidence="2">Lamellipodium</location>
    </subcellularLocation>
    <subcellularLocation>
        <location evidence="1">Cytoplasm</location>
        <location evidence="1">Cytoskeleton</location>
    </subcellularLocation>
</comment>
<keyword evidence="8" id="KW-0966">Cell projection</keyword>
<dbReference type="GO" id="GO:0005856">
    <property type="term" value="C:cytoskeleton"/>
    <property type="evidence" value="ECO:0007669"/>
    <property type="project" value="UniProtKB-SubCell"/>
</dbReference>
<evidence type="ECO:0000313" key="12">
    <source>
        <dbReference type="Proteomes" id="UP001152622"/>
    </source>
</evidence>
<feature type="compositionally biased region" description="Pro residues" evidence="9">
    <location>
        <begin position="239"/>
        <end position="262"/>
    </location>
</feature>
<dbReference type="GO" id="GO:0098858">
    <property type="term" value="C:actin-based cell projection"/>
    <property type="evidence" value="ECO:0007669"/>
    <property type="project" value="TreeGrafter"/>
</dbReference>
<feature type="domain" description="T-SNARE coiled-coil homology" evidence="10">
    <location>
        <begin position="50"/>
        <end position="112"/>
    </location>
</feature>
<dbReference type="InterPro" id="IPR012849">
    <property type="entry name" value="Abl-interactor_HHR_dom"/>
</dbReference>
<feature type="region of interest" description="Disordered" evidence="9">
    <location>
        <begin position="357"/>
        <end position="385"/>
    </location>
</feature>
<feature type="compositionally biased region" description="Low complexity" evidence="9">
    <location>
        <begin position="203"/>
        <end position="217"/>
    </location>
</feature>
<dbReference type="EMBL" id="JAINUF010000012">
    <property type="protein sequence ID" value="KAJ8345646.1"/>
    <property type="molecule type" value="Genomic_DNA"/>
</dbReference>
<evidence type="ECO:0000256" key="6">
    <source>
        <dbReference type="ARBA" id="ARBA00023054"/>
    </source>
</evidence>
<dbReference type="Pfam" id="PF07815">
    <property type="entry name" value="Abi_HHR"/>
    <property type="match status" value="1"/>
</dbReference>
<name>A0A9Q1EV93_SYNKA</name>
<keyword evidence="5" id="KW-0597">Phosphoprotein</keyword>
<feature type="region of interest" description="Disordered" evidence="9">
    <location>
        <begin position="232"/>
        <end position="289"/>
    </location>
</feature>
<keyword evidence="12" id="KW-1185">Reference proteome</keyword>
<dbReference type="GO" id="GO:0035591">
    <property type="term" value="F:signaling adaptor activity"/>
    <property type="evidence" value="ECO:0007669"/>
    <property type="project" value="TreeGrafter"/>
</dbReference>